<dbReference type="GO" id="GO:0005737">
    <property type="term" value="C:cytoplasm"/>
    <property type="evidence" value="ECO:0007669"/>
    <property type="project" value="TreeGrafter"/>
</dbReference>
<evidence type="ECO:0000256" key="2">
    <source>
        <dbReference type="ARBA" id="ARBA00023134"/>
    </source>
</evidence>
<keyword evidence="4" id="KW-1185">Reference proteome</keyword>
<dbReference type="GO" id="GO:0005525">
    <property type="term" value="F:GTP binding"/>
    <property type="evidence" value="ECO:0007669"/>
    <property type="project" value="UniProtKB-KW"/>
</dbReference>
<protein>
    <submittedName>
        <fullName evidence="3">Uncharacterized protein</fullName>
    </submittedName>
</protein>
<evidence type="ECO:0000256" key="1">
    <source>
        <dbReference type="ARBA" id="ARBA00022741"/>
    </source>
</evidence>
<reference evidence="4" key="1">
    <citation type="submission" date="2014-03" db="EMBL/GenBank/DDBJ databases">
        <authorList>
            <person name="Aksoy S."/>
            <person name="Warren W."/>
            <person name="Wilson R.K."/>
        </authorList>
    </citation>
    <scope>NUCLEOTIDE SEQUENCE [LARGE SCALE GENOMIC DNA]</scope>
    <source>
        <strain evidence="4">IAEA</strain>
    </source>
</reference>
<dbReference type="PANTHER" id="PTHR24071:SF0">
    <property type="entry name" value="GTP-BINDING NUCLEAR PROTEIN RAN"/>
    <property type="match status" value="1"/>
</dbReference>
<dbReference type="GO" id="GO:0005634">
    <property type="term" value="C:nucleus"/>
    <property type="evidence" value="ECO:0007669"/>
    <property type="project" value="TreeGrafter"/>
</dbReference>
<dbReference type="STRING" id="7398.A0A1A9ZPR5"/>
<evidence type="ECO:0000313" key="4">
    <source>
        <dbReference type="Proteomes" id="UP000092445"/>
    </source>
</evidence>
<dbReference type="GO" id="GO:0000054">
    <property type="term" value="P:ribosomal subunit export from nucleus"/>
    <property type="evidence" value="ECO:0007669"/>
    <property type="project" value="TreeGrafter"/>
</dbReference>
<dbReference type="GO" id="GO:0003924">
    <property type="term" value="F:GTPase activity"/>
    <property type="evidence" value="ECO:0007669"/>
    <property type="project" value="InterPro"/>
</dbReference>
<name>A0A1A9ZPR5_GLOPL</name>
<dbReference type="EnsemblMetazoa" id="GPAI021207-RA">
    <property type="protein sequence ID" value="GPAI021207-PA"/>
    <property type="gene ID" value="GPAI021207"/>
</dbReference>
<dbReference type="VEuPathDB" id="VectorBase:GPAI021207"/>
<reference evidence="3" key="2">
    <citation type="submission" date="2020-05" db="UniProtKB">
        <authorList>
            <consortium name="EnsemblMetazoa"/>
        </authorList>
    </citation>
    <scope>IDENTIFICATION</scope>
    <source>
        <strain evidence="3">IAEA</strain>
    </source>
</reference>
<keyword evidence="1" id="KW-0547">Nucleotide-binding</keyword>
<dbReference type="SUPFAM" id="SSF52540">
    <property type="entry name" value="P-loop containing nucleoside triphosphate hydrolases"/>
    <property type="match status" value="1"/>
</dbReference>
<dbReference type="Gene3D" id="3.40.50.300">
    <property type="entry name" value="P-loop containing nucleotide triphosphate hydrolases"/>
    <property type="match status" value="1"/>
</dbReference>
<dbReference type="InterPro" id="IPR027417">
    <property type="entry name" value="P-loop_NTPase"/>
</dbReference>
<dbReference type="GO" id="GO:0006606">
    <property type="term" value="P:protein import into nucleus"/>
    <property type="evidence" value="ECO:0007669"/>
    <property type="project" value="TreeGrafter"/>
</dbReference>
<keyword evidence="2" id="KW-0342">GTP-binding</keyword>
<proteinExistence type="predicted"/>
<accession>A0A1A9ZPR5</accession>
<dbReference type="PANTHER" id="PTHR24071">
    <property type="entry name" value="RAN GTPASE"/>
    <property type="match status" value="1"/>
</dbReference>
<sequence>MAKVGGIPTCKCVSCGDGGTDKPTFVKRHMTREFEKKYLATLGVEFDPIVFRSGDGEKKYVGLCLT</sequence>
<organism evidence="3 4">
    <name type="scientific">Glossina pallidipes</name>
    <name type="common">Tsetse fly</name>
    <dbReference type="NCBI Taxonomy" id="7398"/>
    <lineage>
        <taxon>Eukaryota</taxon>
        <taxon>Metazoa</taxon>
        <taxon>Ecdysozoa</taxon>
        <taxon>Arthropoda</taxon>
        <taxon>Hexapoda</taxon>
        <taxon>Insecta</taxon>
        <taxon>Pterygota</taxon>
        <taxon>Neoptera</taxon>
        <taxon>Endopterygota</taxon>
        <taxon>Diptera</taxon>
        <taxon>Brachycera</taxon>
        <taxon>Muscomorpha</taxon>
        <taxon>Hippoboscoidea</taxon>
        <taxon>Glossinidae</taxon>
        <taxon>Glossina</taxon>
    </lineage>
</organism>
<dbReference type="InterPro" id="IPR002041">
    <property type="entry name" value="Ran_GTPase"/>
</dbReference>
<dbReference type="Proteomes" id="UP000092445">
    <property type="component" value="Unassembled WGS sequence"/>
</dbReference>
<evidence type="ECO:0000313" key="3">
    <source>
        <dbReference type="EnsemblMetazoa" id="GPAI021207-PA"/>
    </source>
</evidence>
<dbReference type="AlphaFoldDB" id="A0A1A9ZPR5"/>